<feature type="domain" description="HTH merR-type" evidence="2">
    <location>
        <begin position="3"/>
        <end position="71"/>
    </location>
</feature>
<evidence type="ECO:0000259" key="2">
    <source>
        <dbReference type="PROSITE" id="PS50937"/>
    </source>
</evidence>
<evidence type="ECO:0000313" key="3">
    <source>
        <dbReference type="EMBL" id="TYR59874.1"/>
    </source>
</evidence>
<dbReference type="SMART" id="SM00422">
    <property type="entry name" value="HTH_MERR"/>
    <property type="match status" value="1"/>
</dbReference>
<dbReference type="SUPFAM" id="SSF46955">
    <property type="entry name" value="Putative DNA-binding domain"/>
    <property type="match status" value="1"/>
</dbReference>
<dbReference type="InterPro" id="IPR009061">
    <property type="entry name" value="DNA-bd_dom_put_sf"/>
</dbReference>
<dbReference type="PROSITE" id="PS00552">
    <property type="entry name" value="HTH_MERR_1"/>
    <property type="match status" value="1"/>
</dbReference>
<dbReference type="GO" id="GO:0003700">
    <property type="term" value="F:DNA-binding transcription factor activity"/>
    <property type="evidence" value="ECO:0007669"/>
    <property type="project" value="InterPro"/>
</dbReference>
<dbReference type="EMBL" id="VSZQ01000108">
    <property type="protein sequence ID" value="TYR59874.1"/>
    <property type="molecule type" value="Genomic_DNA"/>
</dbReference>
<dbReference type="PANTHER" id="PTHR30204">
    <property type="entry name" value="REDOX-CYCLING DRUG-SENSING TRANSCRIPTIONAL ACTIVATOR SOXR"/>
    <property type="match status" value="1"/>
</dbReference>
<name>A0A5D4J5B9_9ACTN</name>
<dbReference type="GO" id="GO:0003677">
    <property type="term" value="F:DNA binding"/>
    <property type="evidence" value="ECO:0007669"/>
    <property type="project" value="UniProtKB-KW"/>
</dbReference>
<reference evidence="3 4" key="1">
    <citation type="submission" date="2019-08" db="EMBL/GenBank/DDBJ databases">
        <title>Draft genome for granaticin producer strain Streptomyces parvus C05.</title>
        <authorList>
            <person name="Gonzalez-Pimentel J.L."/>
        </authorList>
    </citation>
    <scope>NUCLEOTIDE SEQUENCE [LARGE SCALE GENOMIC DNA]</scope>
    <source>
        <strain evidence="3 4">C05</strain>
    </source>
</reference>
<dbReference type="Proteomes" id="UP000323242">
    <property type="component" value="Unassembled WGS sequence"/>
</dbReference>
<evidence type="ECO:0000256" key="1">
    <source>
        <dbReference type="ARBA" id="ARBA00023125"/>
    </source>
</evidence>
<comment type="caution">
    <text evidence="3">The sequence shown here is derived from an EMBL/GenBank/DDBJ whole genome shotgun (WGS) entry which is preliminary data.</text>
</comment>
<sequence length="264" mass="27868">MTSMRISQLAERSGVAATTLRFYESAGLLSADRTPAGYRVYGEDAVERLPFIGAAKHLGLALEEIGELAGVWEAGACRDVKADLRPRIAARPAEAEALAAELAAFTASLRGSSAHLDELPDRAGRCDPECGFLAPNSAPASGGSLGKQPVDVVLSPGRRAAEQEAERWRAAPVACSLSGDGLRERTDRWREAVSGANRAAVPEGLRLTLPVDRVARIAEPAAAEQVCCPFFDFRLHLDGPYLHLEVRAPADGGALLTGPFGSAD</sequence>
<dbReference type="AlphaFoldDB" id="A0A5D4J5B9"/>
<keyword evidence="4" id="KW-1185">Reference proteome</keyword>
<evidence type="ECO:0000313" key="4">
    <source>
        <dbReference type="Proteomes" id="UP000323242"/>
    </source>
</evidence>
<dbReference type="PRINTS" id="PR00040">
    <property type="entry name" value="HTHMERR"/>
</dbReference>
<gene>
    <name evidence="3" type="ORF">FY004_20410</name>
</gene>
<dbReference type="PROSITE" id="PS50937">
    <property type="entry name" value="HTH_MERR_2"/>
    <property type="match status" value="1"/>
</dbReference>
<protein>
    <submittedName>
        <fullName evidence="3">MerR family transcriptional regulator</fullName>
    </submittedName>
</protein>
<dbReference type="PANTHER" id="PTHR30204:SF93">
    <property type="entry name" value="HTH MERR-TYPE DOMAIN-CONTAINING PROTEIN"/>
    <property type="match status" value="1"/>
</dbReference>
<proteinExistence type="predicted"/>
<dbReference type="InterPro" id="IPR047057">
    <property type="entry name" value="MerR_fam"/>
</dbReference>
<accession>A0A5D4J5B9</accession>
<dbReference type="RefSeq" id="WP_148903383.1">
    <property type="nucleotide sequence ID" value="NZ_VSZQ01000108.1"/>
</dbReference>
<keyword evidence="1" id="KW-0238">DNA-binding</keyword>
<dbReference type="InterPro" id="IPR000551">
    <property type="entry name" value="MerR-type_HTH_dom"/>
</dbReference>
<organism evidence="3 4">
    <name type="scientific">Streptomyces parvus</name>
    <dbReference type="NCBI Taxonomy" id="66428"/>
    <lineage>
        <taxon>Bacteria</taxon>
        <taxon>Bacillati</taxon>
        <taxon>Actinomycetota</taxon>
        <taxon>Actinomycetes</taxon>
        <taxon>Kitasatosporales</taxon>
        <taxon>Streptomycetaceae</taxon>
        <taxon>Streptomyces</taxon>
    </lineage>
</organism>
<dbReference type="Pfam" id="PF13411">
    <property type="entry name" value="MerR_1"/>
    <property type="match status" value="1"/>
</dbReference>
<dbReference type="Gene3D" id="1.10.1660.10">
    <property type="match status" value="1"/>
</dbReference>